<gene>
    <name evidence="1" type="ORF">PCON_08866</name>
</gene>
<proteinExistence type="predicted"/>
<accession>U4L7W9</accession>
<name>U4L7W9_PYROM</name>
<organism evidence="1 2">
    <name type="scientific">Pyronema omphalodes (strain CBS 100304)</name>
    <name type="common">Pyronema confluens</name>
    <dbReference type="NCBI Taxonomy" id="1076935"/>
    <lineage>
        <taxon>Eukaryota</taxon>
        <taxon>Fungi</taxon>
        <taxon>Dikarya</taxon>
        <taxon>Ascomycota</taxon>
        <taxon>Pezizomycotina</taxon>
        <taxon>Pezizomycetes</taxon>
        <taxon>Pezizales</taxon>
        <taxon>Pyronemataceae</taxon>
        <taxon>Pyronema</taxon>
    </lineage>
</organism>
<reference evidence="1 2" key="1">
    <citation type="journal article" date="2013" name="PLoS Genet.">
        <title>The genome and development-dependent transcriptomes of Pyronema confluens: a window into fungal evolution.</title>
        <authorList>
            <person name="Traeger S."/>
            <person name="Altegoer F."/>
            <person name="Freitag M."/>
            <person name="Gabaldon T."/>
            <person name="Kempken F."/>
            <person name="Kumar A."/>
            <person name="Marcet-Houben M."/>
            <person name="Poggeler S."/>
            <person name="Stajich J.E."/>
            <person name="Nowrousian M."/>
        </authorList>
    </citation>
    <scope>NUCLEOTIDE SEQUENCE [LARGE SCALE GENOMIC DNA]</scope>
    <source>
        <strain evidence="2">CBS 100304</strain>
        <tissue evidence="1">Vegetative mycelium</tissue>
    </source>
</reference>
<evidence type="ECO:0000313" key="1">
    <source>
        <dbReference type="EMBL" id="CCX09273.1"/>
    </source>
</evidence>
<evidence type="ECO:0000313" key="2">
    <source>
        <dbReference type="Proteomes" id="UP000018144"/>
    </source>
</evidence>
<dbReference type="Proteomes" id="UP000018144">
    <property type="component" value="Unassembled WGS sequence"/>
</dbReference>
<protein>
    <submittedName>
        <fullName evidence="1">Uncharacterized protein</fullName>
    </submittedName>
</protein>
<dbReference type="AlphaFoldDB" id="U4L7W9"/>
<dbReference type="OrthoDB" id="10556645at2759"/>
<sequence>MFNAEAVQAATHIPGSAHLSEEGLNLPSDKPDEIYPHSVTLADPLDTYENWLLLNQWIHGGKIVSHMEVHQVVEIYLRAKTLGIDKLAEDMVRDVAVEGTYVLRSHSVNIDDNSDPYNRKGKRKQRDHDPLEFVADVVKVLYNNGDKSDPMKKVVVYFSGVYRNVFREDQKFSDLCRDFPEYKKDVEQCKDMELKELKKKLGEAAGSKIF</sequence>
<keyword evidence="2" id="KW-1185">Reference proteome</keyword>
<dbReference type="EMBL" id="HF935448">
    <property type="protein sequence ID" value="CCX09273.1"/>
    <property type="molecule type" value="Genomic_DNA"/>
</dbReference>